<evidence type="ECO:0000259" key="5">
    <source>
        <dbReference type="Pfam" id="PF03668"/>
    </source>
</evidence>
<dbReference type="PANTHER" id="PTHR30448:SF0">
    <property type="entry name" value="RNASE ADAPTER PROTEIN RAPZ"/>
    <property type="match status" value="1"/>
</dbReference>
<evidence type="ECO:0000256" key="1">
    <source>
        <dbReference type="ARBA" id="ARBA00022741"/>
    </source>
</evidence>
<name>A0A6N4TJ72_9FIRM</name>
<feature type="domain" description="RapZ C-terminal" evidence="6">
    <location>
        <begin position="167"/>
        <end position="284"/>
    </location>
</feature>
<proteinExistence type="inferred from homology"/>
<protein>
    <submittedName>
        <fullName evidence="7">Nucleotide-binding protein</fullName>
    </submittedName>
</protein>
<dbReference type="Gene3D" id="3.40.50.300">
    <property type="entry name" value="P-loop containing nucleotide triphosphate hydrolases"/>
    <property type="match status" value="1"/>
</dbReference>
<evidence type="ECO:0000259" key="6">
    <source>
        <dbReference type="Pfam" id="PF22740"/>
    </source>
</evidence>
<dbReference type="KEGG" id="aarg:Aargi30884_14370"/>
<evidence type="ECO:0000313" key="7">
    <source>
        <dbReference type="EMBL" id="BBK22534.1"/>
    </source>
</evidence>
<dbReference type="EMBL" id="AP019695">
    <property type="protein sequence ID" value="BBK22534.1"/>
    <property type="molecule type" value="Genomic_DNA"/>
</dbReference>
<gene>
    <name evidence="7" type="ORF">Aargi30884_14370</name>
</gene>
<dbReference type="SUPFAM" id="SSF52540">
    <property type="entry name" value="P-loop containing nucleoside triphosphate hydrolases"/>
    <property type="match status" value="1"/>
</dbReference>
<dbReference type="RefSeq" id="WP_163051836.1">
    <property type="nucleotide sequence ID" value="NZ_AP019695.1"/>
</dbReference>
<keyword evidence="2 4" id="KW-0067">ATP-binding</keyword>
<dbReference type="InterPro" id="IPR005337">
    <property type="entry name" value="RapZ-like"/>
</dbReference>
<dbReference type="InterPro" id="IPR027417">
    <property type="entry name" value="P-loop_NTPase"/>
</dbReference>
<keyword evidence="3 4" id="KW-0342">GTP-binding</keyword>
<evidence type="ECO:0000256" key="2">
    <source>
        <dbReference type="ARBA" id="ARBA00022840"/>
    </source>
</evidence>
<organism evidence="7 8">
    <name type="scientific">Amedibacterium intestinale</name>
    <dbReference type="NCBI Taxonomy" id="2583452"/>
    <lineage>
        <taxon>Bacteria</taxon>
        <taxon>Bacillati</taxon>
        <taxon>Bacillota</taxon>
        <taxon>Erysipelotrichia</taxon>
        <taxon>Erysipelotrichales</taxon>
        <taxon>Erysipelotrichaceae</taxon>
        <taxon>Amedibacterium</taxon>
    </lineage>
</organism>
<evidence type="ECO:0000256" key="4">
    <source>
        <dbReference type="HAMAP-Rule" id="MF_00636"/>
    </source>
</evidence>
<dbReference type="PIRSF" id="PIRSF005052">
    <property type="entry name" value="P-loopkin"/>
    <property type="match status" value="1"/>
</dbReference>
<feature type="domain" description="RapZ-like N-terminal" evidence="5">
    <location>
        <begin position="5"/>
        <end position="160"/>
    </location>
</feature>
<evidence type="ECO:0000313" key="8">
    <source>
        <dbReference type="Proteomes" id="UP000464754"/>
    </source>
</evidence>
<dbReference type="InterPro" id="IPR053930">
    <property type="entry name" value="RapZ-like_N"/>
</dbReference>
<dbReference type="Pfam" id="PF22740">
    <property type="entry name" value="PapZ_C"/>
    <property type="match status" value="1"/>
</dbReference>
<dbReference type="GO" id="GO:0005524">
    <property type="term" value="F:ATP binding"/>
    <property type="evidence" value="ECO:0007669"/>
    <property type="project" value="UniProtKB-UniRule"/>
</dbReference>
<dbReference type="Pfam" id="PF03668">
    <property type="entry name" value="RapZ-like_N"/>
    <property type="match status" value="1"/>
</dbReference>
<comment type="caution">
    <text evidence="4">Lacks conserved residue(s) required for the propagation of feature annotation.</text>
</comment>
<keyword evidence="1 4" id="KW-0547">Nucleotide-binding</keyword>
<dbReference type="InterPro" id="IPR053931">
    <property type="entry name" value="RapZ_C"/>
</dbReference>
<dbReference type="HAMAP" id="MF_00636">
    <property type="entry name" value="RapZ_like"/>
    <property type="match status" value="1"/>
</dbReference>
<dbReference type="NCBIfam" id="NF003828">
    <property type="entry name" value="PRK05416.1"/>
    <property type="match status" value="1"/>
</dbReference>
<reference evidence="8" key="1">
    <citation type="submission" date="2019-05" db="EMBL/GenBank/DDBJ databases">
        <title>Complete genome sequencing of Absiella argi strain JCM 30884.</title>
        <authorList>
            <person name="Sakamoto M."/>
            <person name="Murakami T."/>
            <person name="Mori H."/>
        </authorList>
    </citation>
    <scope>NUCLEOTIDE SEQUENCE [LARGE SCALE GENOMIC DNA]</scope>
    <source>
        <strain evidence="8">JCM 30884</strain>
    </source>
</reference>
<dbReference type="GO" id="GO:0005525">
    <property type="term" value="F:GTP binding"/>
    <property type="evidence" value="ECO:0007669"/>
    <property type="project" value="UniProtKB-UniRule"/>
</dbReference>
<dbReference type="Proteomes" id="UP000464754">
    <property type="component" value="Chromosome"/>
</dbReference>
<dbReference type="PANTHER" id="PTHR30448">
    <property type="entry name" value="RNASE ADAPTER PROTEIN RAPZ"/>
    <property type="match status" value="1"/>
</dbReference>
<sequence length="287" mass="33118">MENQNIVLITGMSGAGKTTCMGILEDMGYHCIDNFPVQLIENLGKIIRKKNKELDERYSNLALATTAQDYPKFLQYFESLDLKVTVVFLDAQDQCLLLRYKFTRRHHPMIQSGKATTLEEAIEYERDLFEELNDRAILHIDTTKLGQGELKSILMEKLSMDKQPALSISFVSFGFKHGVPLDADFIFDVRFLPNPYYIKELKSLTGDDAPVYDYVMGFEETKECIRNIKSLLDFAFVQYKNQNKNHIMVGIGCTGGHHRSVSITNWLYAHYKDQYHCYKSHRDKKVG</sequence>
<feature type="binding site" evidence="4">
    <location>
        <begin position="11"/>
        <end position="18"/>
    </location>
    <ligand>
        <name>ATP</name>
        <dbReference type="ChEBI" id="CHEBI:30616"/>
    </ligand>
</feature>
<evidence type="ECO:0000256" key="3">
    <source>
        <dbReference type="ARBA" id="ARBA00023134"/>
    </source>
</evidence>
<keyword evidence="8" id="KW-1185">Reference proteome</keyword>
<dbReference type="AlphaFoldDB" id="A0A6N4TJ72"/>
<accession>A0A6N4TJ72</accession>